<name>A0ABP4F8Y8_9ACTN</name>
<accession>A0ABP4F8Y8</accession>
<dbReference type="InterPro" id="IPR001845">
    <property type="entry name" value="HTH_ArsR_DNA-bd_dom"/>
</dbReference>
<organism evidence="2 3">
    <name type="scientific">Streptomyces hebeiensis</name>
    <dbReference type="NCBI Taxonomy" id="229486"/>
    <lineage>
        <taxon>Bacteria</taxon>
        <taxon>Bacillati</taxon>
        <taxon>Actinomycetota</taxon>
        <taxon>Actinomycetes</taxon>
        <taxon>Kitasatosporales</taxon>
        <taxon>Streptomycetaceae</taxon>
        <taxon>Streptomyces</taxon>
    </lineage>
</organism>
<dbReference type="SUPFAM" id="SSF46785">
    <property type="entry name" value="Winged helix' DNA-binding domain"/>
    <property type="match status" value="1"/>
</dbReference>
<protein>
    <submittedName>
        <fullName evidence="2">Helix-turn-helix domain-containing protein</fullName>
    </submittedName>
</protein>
<reference evidence="3" key="1">
    <citation type="journal article" date="2019" name="Int. J. Syst. Evol. Microbiol.">
        <title>The Global Catalogue of Microorganisms (GCM) 10K type strain sequencing project: providing services to taxonomists for standard genome sequencing and annotation.</title>
        <authorList>
            <consortium name="The Broad Institute Genomics Platform"/>
            <consortium name="The Broad Institute Genome Sequencing Center for Infectious Disease"/>
            <person name="Wu L."/>
            <person name="Ma J."/>
        </authorList>
    </citation>
    <scope>NUCLEOTIDE SEQUENCE [LARGE SCALE GENOMIC DNA]</scope>
    <source>
        <strain evidence="3">JCM 12696</strain>
    </source>
</reference>
<evidence type="ECO:0000313" key="3">
    <source>
        <dbReference type="Proteomes" id="UP001501371"/>
    </source>
</evidence>
<dbReference type="InterPro" id="IPR011991">
    <property type="entry name" value="ArsR-like_HTH"/>
</dbReference>
<keyword evidence="3" id="KW-1185">Reference proteome</keyword>
<dbReference type="Gene3D" id="6.10.140.2180">
    <property type="match status" value="1"/>
</dbReference>
<sequence length="178" mass="19947">MASSNLLLHPVRMRILQTLVGADELTTAQLRERMPDVPPATMYRHIATLTRAGVLEVVGERPVRGTLERSYRVRQDQALVDADARGTMTKDDHRQAFTVFTGAMMADFDRYLSRDDSEPAREGVLYRQGGVWLTEEEFTDLVAELEAVVARRTRTTPGDGRVRHIISVALVPDKPTDA</sequence>
<dbReference type="RefSeq" id="WP_344272437.1">
    <property type="nucleotide sequence ID" value="NZ_BAAAKV010000011.1"/>
</dbReference>
<dbReference type="SMART" id="SM00418">
    <property type="entry name" value="HTH_ARSR"/>
    <property type="match status" value="1"/>
</dbReference>
<dbReference type="Proteomes" id="UP001501371">
    <property type="component" value="Unassembled WGS sequence"/>
</dbReference>
<dbReference type="Gene3D" id="1.10.10.10">
    <property type="entry name" value="Winged helix-like DNA-binding domain superfamily/Winged helix DNA-binding domain"/>
    <property type="match status" value="1"/>
</dbReference>
<evidence type="ECO:0000313" key="2">
    <source>
        <dbReference type="EMBL" id="GAA1161130.1"/>
    </source>
</evidence>
<dbReference type="InterPro" id="IPR036390">
    <property type="entry name" value="WH_DNA-bd_sf"/>
</dbReference>
<dbReference type="Pfam" id="PF12840">
    <property type="entry name" value="HTH_20"/>
    <property type="match status" value="1"/>
</dbReference>
<dbReference type="EMBL" id="BAAAKV010000011">
    <property type="protein sequence ID" value="GAA1161130.1"/>
    <property type="molecule type" value="Genomic_DNA"/>
</dbReference>
<evidence type="ECO:0000259" key="1">
    <source>
        <dbReference type="SMART" id="SM00418"/>
    </source>
</evidence>
<dbReference type="InterPro" id="IPR036388">
    <property type="entry name" value="WH-like_DNA-bd_sf"/>
</dbReference>
<comment type="caution">
    <text evidence="2">The sequence shown here is derived from an EMBL/GenBank/DDBJ whole genome shotgun (WGS) entry which is preliminary data.</text>
</comment>
<proteinExistence type="predicted"/>
<gene>
    <name evidence="2" type="ORF">GCM10009654_16970</name>
</gene>
<feature type="domain" description="HTH arsR-type" evidence="1">
    <location>
        <begin position="6"/>
        <end position="84"/>
    </location>
</feature>
<dbReference type="CDD" id="cd00090">
    <property type="entry name" value="HTH_ARSR"/>
    <property type="match status" value="1"/>
</dbReference>